<name>A0AAV3JRI7_HELPX</name>
<proteinExistence type="predicted"/>
<dbReference type="AlphaFoldDB" id="A0AAV3JRI7"/>
<sequence length="34" mass="3942">MGTEFSNPNAFNHNQPKLKQKKQEAKQARNTSIR</sequence>
<evidence type="ECO:0000313" key="3">
    <source>
        <dbReference type="Proteomes" id="UP000015451"/>
    </source>
</evidence>
<dbReference type="EMBL" id="AUSL01000021">
    <property type="protein sequence ID" value="EPZ68900.1"/>
    <property type="molecule type" value="Genomic_DNA"/>
</dbReference>
<accession>A0AAV3JRI7</accession>
<protein>
    <submittedName>
        <fullName evidence="2">Uncharacterized protein</fullName>
    </submittedName>
</protein>
<evidence type="ECO:0000256" key="1">
    <source>
        <dbReference type="SAM" id="MobiDB-lite"/>
    </source>
</evidence>
<comment type="caution">
    <text evidence="2">The sequence shown here is derived from an EMBL/GenBank/DDBJ whole genome shotgun (WGS) entry which is preliminary data.</text>
</comment>
<reference evidence="2 3" key="1">
    <citation type="journal article" date="2013" name="Genome Announc.">
        <title>Multiple genome sequences of Helicobacter pylori strains of diverse disease and antibiotic resistance backgrounds from Malaysia.</title>
        <authorList>
            <person name="Rehvathy V."/>
            <person name="Tan M.H."/>
            <person name="Gunaletchumy S.P."/>
            <person name="Teh X."/>
            <person name="Wang S."/>
            <person name="Baybayan P."/>
            <person name="Singh S."/>
            <person name="Ashby M."/>
            <person name="Kaakoush N.O."/>
            <person name="Mitchell H.M."/>
            <person name="Croft L.J."/>
            <person name="Goh K.L."/>
            <person name="Loke M.F."/>
            <person name="Vadivelu J."/>
        </authorList>
    </citation>
    <scope>NUCLEOTIDE SEQUENCE [LARGE SCALE GENOMIC DNA]</scope>
    <source>
        <strain evidence="2 3">UM038</strain>
    </source>
</reference>
<evidence type="ECO:0000313" key="2">
    <source>
        <dbReference type="EMBL" id="EPZ68900.1"/>
    </source>
</evidence>
<gene>
    <name evidence="2" type="ORF">N199_07505</name>
</gene>
<organism evidence="2 3">
    <name type="scientific">Helicobacter pylori UM038</name>
    <dbReference type="NCBI Taxonomy" id="1352343"/>
    <lineage>
        <taxon>Bacteria</taxon>
        <taxon>Pseudomonadati</taxon>
        <taxon>Campylobacterota</taxon>
        <taxon>Epsilonproteobacteria</taxon>
        <taxon>Campylobacterales</taxon>
        <taxon>Helicobacteraceae</taxon>
        <taxon>Helicobacter</taxon>
    </lineage>
</organism>
<dbReference type="Proteomes" id="UP000015451">
    <property type="component" value="Unassembled WGS sequence"/>
</dbReference>
<feature type="region of interest" description="Disordered" evidence="1">
    <location>
        <begin position="1"/>
        <end position="34"/>
    </location>
</feature>
<feature type="compositionally biased region" description="Polar residues" evidence="1">
    <location>
        <begin position="1"/>
        <end position="14"/>
    </location>
</feature>